<dbReference type="InterPro" id="IPR040256">
    <property type="entry name" value="At4g02000-like"/>
</dbReference>
<organism evidence="3 4">
    <name type="scientific">Lolium multiflorum</name>
    <name type="common">Italian ryegrass</name>
    <name type="synonym">Lolium perenne subsp. multiflorum</name>
    <dbReference type="NCBI Taxonomy" id="4521"/>
    <lineage>
        <taxon>Eukaryota</taxon>
        <taxon>Viridiplantae</taxon>
        <taxon>Streptophyta</taxon>
        <taxon>Embryophyta</taxon>
        <taxon>Tracheophyta</taxon>
        <taxon>Spermatophyta</taxon>
        <taxon>Magnoliopsida</taxon>
        <taxon>Liliopsida</taxon>
        <taxon>Poales</taxon>
        <taxon>Poaceae</taxon>
        <taxon>BOP clade</taxon>
        <taxon>Pooideae</taxon>
        <taxon>Poodae</taxon>
        <taxon>Poeae</taxon>
        <taxon>Poeae Chloroplast Group 2 (Poeae type)</taxon>
        <taxon>Loliodinae</taxon>
        <taxon>Loliinae</taxon>
        <taxon>Lolium</taxon>
    </lineage>
</organism>
<keyword evidence="4" id="KW-1185">Reference proteome</keyword>
<evidence type="ECO:0000313" key="3">
    <source>
        <dbReference type="EMBL" id="KAK1589983.1"/>
    </source>
</evidence>
<dbReference type="InterPro" id="IPR025836">
    <property type="entry name" value="Zn_knuckle_CX2CX4HX4C"/>
</dbReference>
<feature type="region of interest" description="Disordered" evidence="1">
    <location>
        <begin position="101"/>
        <end position="157"/>
    </location>
</feature>
<accession>A0AAD8V591</accession>
<evidence type="ECO:0000313" key="4">
    <source>
        <dbReference type="Proteomes" id="UP001231189"/>
    </source>
</evidence>
<evidence type="ECO:0000256" key="1">
    <source>
        <dbReference type="SAM" id="MobiDB-lite"/>
    </source>
</evidence>
<dbReference type="AlphaFoldDB" id="A0AAD8V591"/>
<dbReference type="Proteomes" id="UP001231189">
    <property type="component" value="Unassembled WGS sequence"/>
</dbReference>
<sequence>MSRNMGEIKEVQIKLPAGYIGSYVRLKVRLDVNKKISRFVAMTRDKKKEFFQVKYEKMPDFCAVCGMLGHWFEECGTGEHDPAKFEWGDFILADGGRGRGRGRGLGRGRGGGDGGRDSGIGGRGRGRGTTLVQGERRSERFDNTNQDSEMDDEERGLNNPFLRKRAAANSSQMTPPLGGAGTLALTDGLAAPVATMVGRFEGGIADKDLNNTPQKNANKKKMRVGGEGSEENNTFVGSAASFEEDRRDQ</sequence>
<gene>
    <name evidence="3" type="ORF">QYE76_017859</name>
</gene>
<comment type="caution">
    <text evidence="3">The sequence shown here is derived from an EMBL/GenBank/DDBJ whole genome shotgun (WGS) entry which is preliminary data.</text>
</comment>
<dbReference type="PANTHER" id="PTHR31286">
    <property type="entry name" value="GLYCINE-RICH CELL WALL STRUCTURAL PROTEIN 1.8-LIKE"/>
    <property type="match status" value="1"/>
</dbReference>
<feature type="compositionally biased region" description="Gly residues" evidence="1">
    <location>
        <begin position="107"/>
        <end position="123"/>
    </location>
</feature>
<feature type="region of interest" description="Disordered" evidence="1">
    <location>
        <begin position="204"/>
        <end position="249"/>
    </location>
</feature>
<name>A0AAD8V591_LOLMU</name>
<dbReference type="PANTHER" id="PTHR31286:SF167">
    <property type="entry name" value="OS09G0268800 PROTEIN"/>
    <property type="match status" value="1"/>
</dbReference>
<reference evidence="3" key="1">
    <citation type="submission" date="2023-07" db="EMBL/GenBank/DDBJ databases">
        <title>A chromosome-level genome assembly of Lolium multiflorum.</title>
        <authorList>
            <person name="Chen Y."/>
            <person name="Copetti D."/>
            <person name="Kolliker R."/>
            <person name="Studer B."/>
        </authorList>
    </citation>
    <scope>NUCLEOTIDE SEQUENCE</scope>
    <source>
        <strain evidence="3">02402/16</strain>
        <tissue evidence="3">Leaf</tissue>
    </source>
</reference>
<feature type="domain" description="Zinc knuckle CX2CX4HX4C" evidence="2">
    <location>
        <begin position="54"/>
        <end position="75"/>
    </location>
</feature>
<proteinExistence type="predicted"/>
<dbReference type="EMBL" id="JAUUTY010000744">
    <property type="protein sequence ID" value="KAK1589983.1"/>
    <property type="molecule type" value="Genomic_DNA"/>
</dbReference>
<evidence type="ECO:0000259" key="2">
    <source>
        <dbReference type="Pfam" id="PF14392"/>
    </source>
</evidence>
<protein>
    <recommendedName>
        <fullName evidence="2">Zinc knuckle CX2CX4HX4C domain-containing protein</fullName>
    </recommendedName>
</protein>
<dbReference type="Pfam" id="PF14392">
    <property type="entry name" value="zf-CCHC_4"/>
    <property type="match status" value="1"/>
</dbReference>